<evidence type="ECO:0000313" key="8">
    <source>
        <dbReference type="Proteomes" id="UP000298061"/>
    </source>
</evidence>
<dbReference type="EMBL" id="SFCI01000008">
    <property type="protein sequence ID" value="TFY83832.1"/>
    <property type="molecule type" value="Genomic_DNA"/>
</dbReference>
<dbReference type="InterPro" id="IPR014001">
    <property type="entry name" value="Helicase_ATP-bd"/>
</dbReference>
<dbReference type="PROSITE" id="PS51194">
    <property type="entry name" value="HELICASE_CTER"/>
    <property type="match status" value="1"/>
</dbReference>
<dbReference type="FunFam" id="1.10.10.10:FF:000024">
    <property type="entry name" value="U5 small nuclear ribonucleoprotein helicase"/>
    <property type="match status" value="1"/>
</dbReference>
<dbReference type="GO" id="GO:0016787">
    <property type="term" value="F:hydrolase activity"/>
    <property type="evidence" value="ECO:0007669"/>
    <property type="project" value="UniProtKB-KW"/>
</dbReference>
<dbReference type="Gene3D" id="3.40.50.300">
    <property type="entry name" value="P-loop containing nucleotide triphosphate hydrolases"/>
    <property type="match status" value="3"/>
</dbReference>
<dbReference type="SUPFAM" id="SSF52540">
    <property type="entry name" value="P-loop containing nucleoside triphosphate hydrolases"/>
    <property type="match status" value="3"/>
</dbReference>
<keyword evidence="4" id="KW-0067">ATP-binding</keyword>
<dbReference type="GO" id="GO:0005524">
    <property type="term" value="F:ATP binding"/>
    <property type="evidence" value="ECO:0007669"/>
    <property type="project" value="UniProtKB-KW"/>
</dbReference>
<feature type="domain" description="Helicase ATP-binding" evidence="5">
    <location>
        <begin position="115"/>
        <end position="287"/>
    </location>
</feature>
<organism evidence="7 8">
    <name type="scientific">Hericium alpestre</name>
    <dbReference type="NCBI Taxonomy" id="135208"/>
    <lineage>
        <taxon>Eukaryota</taxon>
        <taxon>Fungi</taxon>
        <taxon>Dikarya</taxon>
        <taxon>Basidiomycota</taxon>
        <taxon>Agaricomycotina</taxon>
        <taxon>Agaricomycetes</taxon>
        <taxon>Russulales</taxon>
        <taxon>Hericiaceae</taxon>
        <taxon>Hericium</taxon>
    </lineage>
</organism>
<dbReference type="InterPro" id="IPR004179">
    <property type="entry name" value="Sec63-dom"/>
</dbReference>
<accession>A0A4Z0A9T7</accession>
<keyword evidence="2" id="KW-0378">Hydrolase</keyword>
<dbReference type="SUPFAM" id="SSF158702">
    <property type="entry name" value="Sec63 N-terminal domain-like"/>
    <property type="match status" value="1"/>
</dbReference>
<protein>
    <recommendedName>
        <fullName evidence="9">Sec63-domain-containing protein</fullName>
    </recommendedName>
</protein>
<dbReference type="AlphaFoldDB" id="A0A4Z0A9T7"/>
<dbReference type="STRING" id="135208.A0A4Z0A9T7"/>
<dbReference type="SUPFAM" id="SSF46785">
    <property type="entry name" value="Winged helix' DNA-binding domain"/>
    <property type="match status" value="1"/>
</dbReference>
<dbReference type="Gene3D" id="1.10.3380.10">
    <property type="entry name" value="Sec63 N-terminal domain-like domain"/>
    <property type="match status" value="1"/>
</dbReference>
<dbReference type="Pfam" id="PF23445">
    <property type="entry name" value="WHD_SNRNP200"/>
    <property type="match status" value="2"/>
</dbReference>
<dbReference type="Pfam" id="PF02889">
    <property type="entry name" value="Sec63"/>
    <property type="match status" value="1"/>
</dbReference>
<evidence type="ECO:0000256" key="3">
    <source>
        <dbReference type="ARBA" id="ARBA00022806"/>
    </source>
</evidence>
<dbReference type="InterPro" id="IPR057842">
    <property type="entry name" value="WH_MER3"/>
</dbReference>
<feature type="domain" description="Helicase C-terminal" evidence="6">
    <location>
        <begin position="323"/>
        <end position="521"/>
    </location>
</feature>
<dbReference type="GO" id="GO:0005634">
    <property type="term" value="C:nucleus"/>
    <property type="evidence" value="ECO:0007669"/>
    <property type="project" value="TreeGrafter"/>
</dbReference>
<dbReference type="Gene3D" id="1.10.10.10">
    <property type="entry name" value="Winged helix-like DNA-binding domain superfamily/Winged helix DNA-binding domain"/>
    <property type="match status" value="2"/>
</dbReference>
<dbReference type="InterPro" id="IPR036388">
    <property type="entry name" value="WH-like_DNA-bd_sf"/>
</dbReference>
<evidence type="ECO:0000259" key="6">
    <source>
        <dbReference type="PROSITE" id="PS51194"/>
    </source>
</evidence>
<evidence type="ECO:0000313" key="7">
    <source>
        <dbReference type="EMBL" id="TFY83832.1"/>
    </source>
</evidence>
<dbReference type="GO" id="GO:0003676">
    <property type="term" value="F:nucleic acid binding"/>
    <property type="evidence" value="ECO:0007669"/>
    <property type="project" value="InterPro"/>
</dbReference>
<dbReference type="GO" id="GO:0004386">
    <property type="term" value="F:helicase activity"/>
    <property type="evidence" value="ECO:0007669"/>
    <property type="project" value="UniProtKB-KW"/>
</dbReference>
<dbReference type="FunFam" id="3.40.50.300:FF:000062">
    <property type="entry name" value="U5 small nuclear ribonucleoprotein helicase"/>
    <property type="match status" value="1"/>
</dbReference>
<evidence type="ECO:0000256" key="2">
    <source>
        <dbReference type="ARBA" id="ARBA00022801"/>
    </source>
</evidence>
<dbReference type="CDD" id="cd18795">
    <property type="entry name" value="SF2_C_Ski2"/>
    <property type="match status" value="1"/>
</dbReference>
<dbReference type="PANTHER" id="PTHR47961">
    <property type="entry name" value="DNA POLYMERASE THETA, PUTATIVE (AFU_ORTHOLOGUE AFUA_1G05260)-RELATED"/>
    <property type="match status" value="1"/>
</dbReference>
<dbReference type="InterPro" id="IPR011545">
    <property type="entry name" value="DEAD/DEAH_box_helicase_dom"/>
</dbReference>
<sequence length="1136" mass="127236">MEPLGHTAGGLAPEDARRRMEEAFRATASRPLFTAEARAAQEVLPHVYSSTSMTQGTVLSQFGSRYMLPLGTTRTMHETFEEVVIPPSKPIPPRHTERLISVAELDPLAKGSFPGKTDVAMLTILRVLDQHRTAGASQNLAATIRRDEFKIIYVAPMKALASEITRKLGKRLQWLGIRVRELTGDMQLTKAEIAETQIIVTTPEKWDIVTRKPTGEGEIASTVKLLIIDEVHLLNEDRGAVIETIVARTLRQVEYSQSVIRIVGLSATLPNYIDVADFLSVSRQTGLFYFDSSFRPVPLEQHFLGVKGKPNSPQSKKNLDRVTYDKVMELVQQGHQVMVFVHARKETVKTALGLREAALAEGTLEDFSCQDHPQFQFFRRDIGTSRNKEMRQLFDDGFGIHHAGMLRSDRNMMERMFEARSIKVLCCTATLAWGVNLPAHAVIIKGTQVYDSSKGAFVDLSVLDVLQVFGRAGRPGLETSGEGYIATTDDKLDHYLEAVTSQNPIESKFEKGMVDSLNAEISLGTVANVGEGVQWLGYTYLNVRMRKNPLVYGVPRGELADDPHLGKRRRDLTMAAVRKLEAARMINFDRQNEAFSVTDLGRIAAKYYIRHSSIEIFNKEFRPRMTEADVLGMLSMSTEFDQIQVRESEGKELDLIMEQAPCAVKGGPNNAHGKVNILLQGFISRYQPEDFALVSDTGYVAQNAGRIVRALLEIAISRKWANVSTVLMGMSKAIEKRLWPFDQPLRQFELKQDIFYNLERWADDYSVVDLASMTAKDLGDLVHLNERHGKAILDAAKQFPTVEISYNLRPLGPDVLKIATQPTRFVGFANSVNDPADLAAWLDVEPFSLYSFRPSDRDSSLAVTAQTFTIPQSAALFKAMAKPAHAAIRSVPEEPAIVFIPSRGQCRSIALDLITYCTLEMTTENGYLPHGVTPESLEPYVRHLQDPSLGDYIVKGVGFFHEGISKPDRTLMLQLYVEGNIRVLLVPRDACWSLPIRAGVVIVMGTQYIHLAGDGAERQVRDYALDELVRMQGRAVRHGKAGHFFLFCQAEDKDTYMRFLEEGLPLESKLLGSEELRRWYKDQRQNGIIRSRQEAVQALSFTFLARRLVTNPAYYDSSGSRNEGLSRIIDALEDSE</sequence>
<dbReference type="SMART" id="SM00487">
    <property type="entry name" value="DEXDc"/>
    <property type="match status" value="1"/>
</dbReference>
<keyword evidence="3" id="KW-0347">Helicase</keyword>
<comment type="caution">
    <text evidence="7">The sequence shown here is derived from an EMBL/GenBank/DDBJ whole genome shotgun (WGS) entry which is preliminary data.</text>
</comment>
<dbReference type="FunFam" id="1.10.3380.10:FF:000001">
    <property type="entry name" value="U5 small nuclear ribonucleoprotein helicase"/>
    <property type="match status" value="1"/>
</dbReference>
<keyword evidence="1" id="KW-0547">Nucleotide-binding</keyword>
<dbReference type="Proteomes" id="UP000298061">
    <property type="component" value="Unassembled WGS sequence"/>
</dbReference>
<dbReference type="PROSITE" id="PS51192">
    <property type="entry name" value="HELICASE_ATP_BIND_1"/>
    <property type="match status" value="1"/>
</dbReference>
<dbReference type="SMART" id="SM00490">
    <property type="entry name" value="HELICc"/>
    <property type="match status" value="2"/>
</dbReference>
<gene>
    <name evidence="7" type="ORF">EWM64_g204</name>
</gene>
<dbReference type="PANTHER" id="PTHR47961:SF13">
    <property type="entry name" value="ACTIVATING SIGNAL COINTEGRATOR 1 COMPLEX SUBUNIT 3"/>
    <property type="match status" value="1"/>
</dbReference>
<dbReference type="InterPro" id="IPR001650">
    <property type="entry name" value="Helicase_C-like"/>
</dbReference>
<evidence type="ECO:0000256" key="4">
    <source>
        <dbReference type="ARBA" id="ARBA00022840"/>
    </source>
</evidence>
<evidence type="ECO:0008006" key="9">
    <source>
        <dbReference type="Google" id="ProtNLM"/>
    </source>
</evidence>
<keyword evidence="8" id="KW-1185">Reference proteome</keyword>
<dbReference type="InterPro" id="IPR050474">
    <property type="entry name" value="Hel308_SKI2-like"/>
</dbReference>
<reference evidence="7 8" key="1">
    <citation type="submission" date="2019-02" db="EMBL/GenBank/DDBJ databases">
        <title>Genome sequencing of the rare red list fungi Hericium alpestre (H. flagellum).</title>
        <authorList>
            <person name="Buettner E."/>
            <person name="Kellner H."/>
        </authorList>
    </citation>
    <scope>NUCLEOTIDE SEQUENCE [LARGE SCALE GENOMIC DNA]</scope>
    <source>
        <strain evidence="7 8">DSM 108284</strain>
    </source>
</reference>
<dbReference type="Pfam" id="PF00270">
    <property type="entry name" value="DEAD"/>
    <property type="match status" value="1"/>
</dbReference>
<evidence type="ECO:0000256" key="1">
    <source>
        <dbReference type="ARBA" id="ARBA00022741"/>
    </source>
</evidence>
<name>A0A4Z0A9T7_9AGAM</name>
<dbReference type="SMART" id="SM00973">
    <property type="entry name" value="Sec63"/>
    <property type="match status" value="1"/>
</dbReference>
<proteinExistence type="predicted"/>
<dbReference type="FunFam" id="3.40.50.300:FF:003287">
    <property type="entry name" value="U5 small nuclear ribonucleoprotein 200 kDa helicase"/>
    <property type="match status" value="1"/>
</dbReference>
<evidence type="ECO:0000259" key="5">
    <source>
        <dbReference type="PROSITE" id="PS51192"/>
    </source>
</evidence>
<dbReference type="Pfam" id="PF00271">
    <property type="entry name" value="Helicase_C"/>
    <property type="match status" value="1"/>
</dbReference>
<dbReference type="OrthoDB" id="5575at2759"/>
<dbReference type="InterPro" id="IPR036390">
    <property type="entry name" value="WH_DNA-bd_sf"/>
</dbReference>
<dbReference type="InterPro" id="IPR027417">
    <property type="entry name" value="P-loop_NTPase"/>
</dbReference>